<dbReference type="EMBL" id="OQ790078">
    <property type="protein sequence ID" value="WJE88313.1"/>
    <property type="molecule type" value="Genomic_DNA"/>
</dbReference>
<reference evidence="1" key="1">
    <citation type="journal article" date="2024" name="Can. J. Microbiol.">
        <title>Biological and genomic characteristics of three novel bacteriophages and a phage-plasmid of Klebsiella pneumoniae.</title>
        <authorList>
            <person name="Uskudar-Guclu A."/>
            <person name="Unlu S."/>
            <person name="Salih-Dogan H."/>
            <person name="Yalcin S."/>
            <person name="Basustaoglu A."/>
        </authorList>
    </citation>
    <scope>NUCLEOTIDE SEQUENCE</scope>
</reference>
<protein>
    <submittedName>
        <fullName evidence="1">Uncharacterized protein</fullName>
    </submittedName>
</protein>
<accession>A0AAT9V557</accession>
<evidence type="ECO:0000313" key="1">
    <source>
        <dbReference type="EMBL" id="WJE88313.1"/>
    </source>
</evidence>
<name>A0AAT9V557_9CAUD</name>
<sequence>MMNMGFLSVRQIAANLNLNMVRTPVWLWVLPPELRIS</sequence>
<organism evidence="1">
    <name type="scientific">Klebsiella phage Kpn74</name>
    <dbReference type="NCBI Taxonomy" id="3044026"/>
    <lineage>
        <taxon>Viruses</taxon>
        <taxon>Duplodnaviria</taxon>
        <taxon>Heunggongvirae</taxon>
        <taxon>Uroviricota</taxon>
        <taxon>Caudoviricetes</taxon>
    </lineage>
</organism>
<proteinExistence type="predicted"/>